<evidence type="ECO:0008006" key="4">
    <source>
        <dbReference type="Google" id="ProtNLM"/>
    </source>
</evidence>
<reference evidence="2" key="4">
    <citation type="submission" date="2019-03" db="UniProtKB">
        <authorList>
            <consortium name="EnsemblPlants"/>
        </authorList>
    </citation>
    <scope>IDENTIFICATION</scope>
</reference>
<dbReference type="AlphaFoldDB" id="A0A452ZNE7"/>
<feature type="transmembrane region" description="Helical" evidence="1">
    <location>
        <begin position="38"/>
        <end position="59"/>
    </location>
</feature>
<keyword evidence="1" id="KW-0812">Transmembrane</keyword>
<proteinExistence type="predicted"/>
<dbReference type="Proteomes" id="UP000015105">
    <property type="component" value="Chromosome 1D"/>
</dbReference>
<keyword evidence="1" id="KW-1133">Transmembrane helix</keyword>
<dbReference type="EnsemblPlants" id="AET1Gv20855800.2">
    <property type="protein sequence ID" value="AET1Gv20855800.2"/>
    <property type="gene ID" value="AET1Gv20855800"/>
</dbReference>
<keyword evidence="3" id="KW-1185">Reference proteome</keyword>
<accession>A0A452ZNE7</accession>
<organism evidence="2 3">
    <name type="scientific">Aegilops tauschii subsp. strangulata</name>
    <name type="common">Goatgrass</name>
    <dbReference type="NCBI Taxonomy" id="200361"/>
    <lineage>
        <taxon>Eukaryota</taxon>
        <taxon>Viridiplantae</taxon>
        <taxon>Streptophyta</taxon>
        <taxon>Embryophyta</taxon>
        <taxon>Tracheophyta</taxon>
        <taxon>Spermatophyta</taxon>
        <taxon>Magnoliopsida</taxon>
        <taxon>Liliopsida</taxon>
        <taxon>Poales</taxon>
        <taxon>Poaceae</taxon>
        <taxon>BOP clade</taxon>
        <taxon>Pooideae</taxon>
        <taxon>Triticodae</taxon>
        <taxon>Triticeae</taxon>
        <taxon>Triticinae</taxon>
        <taxon>Aegilops</taxon>
    </lineage>
</organism>
<dbReference type="Gramene" id="AET1Gv20855800.2">
    <property type="protein sequence ID" value="AET1Gv20855800.2"/>
    <property type="gene ID" value="AET1Gv20855800"/>
</dbReference>
<name>A0A452ZNE7_AEGTS</name>
<reference evidence="2" key="3">
    <citation type="journal article" date="2017" name="Nature">
        <title>Genome sequence of the progenitor of the wheat D genome Aegilops tauschii.</title>
        <authorList>
            <person name="Luo M.C."/>
            <person name="Gu Y.Q."/>
            <person name="Puiu D."/>
            <person name="Wang H."/>
            <person name="Twardziok S.O."/>
            <person name="Deal K.R."/>
            <person name="Huo N."/>
            <person name="Zhu T."/>
            <person name="Wang L."/>
            <person name="Wang Y."/>
            <person name="McGuire P.E."/>
            <person name="Liu S."/>
            <person name="Long H."/>
            <person name="Ramasamy R.K."/>
            <person name="Rodriguez J.C."/>
            <person name="Van S.L."/>
            <person name="Yuan L."/>
            <person name="Wang Z."/>
            <person name="Xia Z."/>
            <person name="Xiao L."/>
            <person name="Anderson O.D."/>
            <person name="Ouyang S."/>
            <person name="Liang Y."/>
            <person name="Zimin A.V."/>
            <person name="Pertea G."/>
            <person name="Qi P."/>
            <person name="Bennetzen J.L."/>
            <person name="Dai X."/>
            <person name="Dawson M.W."/>
            <person name="Muller H.G."/>
            <person name="Kugler K."/>
            <person name="Rivarola-Duarte L."/>
            <person name="Spannagl M."/>
            <person name="Mayer K.F.X."/>
            <person name="Lu F.H."/>
            <person name="Bevan M.W."/>
            <person name="Leroy P."/>
            <person name="Li P."/>
            <person name="You F.M."/>
            <person name="Sun Q."/>
            <person name="Liu Z."/>
            <person name="Lyons E."/>
            <person name="Wicker T."/>
            <person name="Salzberg S.L."/>
            <person name="Devos K.M."/>
            <person name="Dvorak J."/>
        </authorList>
    </citation>
    <scope>NUCLEOTIDE SEQUENCE [LARGE SCALE GENOMIC DNA]</scope>
    <source>
        <strain evidence="2">cv. AL8/78</strain>
    </source>
</reference>
<protein>
    <recommendedName>
        <fullName evidence="4">Protein DETOXIFICATION</fullName>
    </recommendedName>
</protein>
<evidence type="ECO:0000313" key="3">
    <source>
        <dbReference type="Proteomes" id="UP000015105"/>
    </source>
</evidence>
<reference evidence="3" key="1">
    <citation type="journal article" date="2014" name="Science">
        <title>Ancient hybridizations among the ancestral genomes of bread wheat.</title>
        <authorList>
            <consortium name="International Wheat Genome Sequencing Consortium,"/>
            <person name="Marcussen T."/>
            <person name="Sandve S.R."/>
            <person name="Heier L."/>
            <person name="Spannagl M."/>
            <person name="Pfeifer M."/>
            <person name="Jakobsen K.S."/>
            <person name="Wulff B.B."/>
            <person name="Steuernagel B."/>
            <person name="Mayer K.F."/>
            <person name="Olsen O.A."/>
        </authorList>
    </citation>
    <scope>NUCLEOTIDE SEQUENCE [LARGE SCALE GENOMIC DNA]</scope>
    <source>
        <strain evidence="3">cv. AL8/78</strain>
    </source>
</reference>
<evidence type="ECO:0000313" key="2">
    <source>
        <dbReference type="EnsemblPlants" id="AET1Gv20855800.2"/>
    </source>
</evidence>
<reference evidence="2" key="5">
    <citation type="journal article" date="2021" name="G3 (Bethesda)">
        <title>Aegilops tauschii genome assembly Aet v5.0 features greater sequence contiguity and improved annotation.</title>
        <authorList>
            <person name="Wang L."/>
            <person name="Zhu T."/>
            <person name="Rodriguez J.C."/>
            <person name="Deal K.R."/>
            <person name="Dubcovsky J."/>
            <person name="McGuire P.E."/>
            <person name="Lux T."/>
            <person name="Spannagl M."/>
            <person name="Mayer K.F.X."/>
            <person name="Baldrich P."/>
            <person name="Meyers B.C."/>
            <person name="Huo N."/>
            <person name="Gu Y.Q."/>
            <person name="Zhou H."/>
            <person name="Devos K.M."/>
            <person name="Bennetzen J.L."/>
            <person name="Unver T."/>
            <person name="Budak H."/>
            <person name="Gulick P.J."/>
            <person name="Galiba G."/>
            <person name="Kalapos B."/>
            <person name="Nelson D.R."/>
            <person name="Li P."/>
            <person name="You F.M."/>
            <person name="Luo M.C."/>
            <person name="Dvorak J."/>
        </authorList>
    </citation>
    <scope>NUCLEOTIDE SEQUENCE [LARGE SCALE GENOMIC DNA]</scope>
    <source>
        <strain evidence="2">cv. AL8/78</strain>
    </source>
</reference>
<feature type="transmembrane region" description="Helical" evidence="1">
    <location>
        <begin position="79"/>
        <end position="109"/>
    </location>
</feature>
<dbReference type="PANTHER" id="PTHR11206">
    <property type="entry name" value="MULTIDRUG RESISTANCE PROTEIN"/>
    <property type="match status" value="1"/>
</dbReference>
<keyword evidence="1" id="KW-0472">Membrane</keyword>
<sequence length="180" mass="19338">VAAYVARMMPILAMSVVFDGLQCVLSGSTYLQTNKPSCILSLPTLQILQTCLILVAGVVRGCGQQKMAAFGNLGAYYLVGIPAAFFFAFVFHLGGMVVPLSLCFIFLFYSINKRCKTISSSGSGSGAVVRDMVRAGGADALAPRHFRVRDRLGQRGGEGKGQSLHFFAASRYDDVRSSKH</sequence>
<reference evidence="3" key="2">
    <citation type="journal article" date="2017" name="Nat. Plants">
        <title>The Aegilops tauschii genome reveals multiple impacts of transposons.</title>
        <authorList>
            <person name="Zhao G."/>
            <person name="Zou C."/>
            <person name="Li K."/>
            <person name="Wang K."/>
            <person name="Li T."/>
            <person name="Gao L."/>
            <person name="Zhang X."/>
            <person name="Wang H."/>
            <person name="Yang Z."/>
            <person name="Liu X."/>
            <person name="Jiang W."/>
            <person name="Mao L."/>
            <person name="Kong X."/>
            <person name="Jiao Y."/>
            <person name="Jia J."/>
        </authorList>
    </citation>
    <scope>NUCLEOTIDE SEQUENCE [LARGE SCALE GENOMIC DNA]</scope>
    <source>
        <strain evidence="3">cv. AL8/78</strain>
    </source>
</reference>
<evidence type="ECO:0000256" key="1">
    <source>
        <dbReference type="SAM" id="Phobius"/>
    </source>
</evidence>